<dbReference type="GeneID" id="16194361"/>
<reference evidence="2 3" key="1">
    <citation type="submission" date="2012-12" db="EMBL/GenBank/DDBJ databases">
        <authorList>
            <person name="Sencilo A."/>
            <person name="Jacobs-Sera D."/>
            <person name="Russell D.A."/>
            <person name="Ko C."/>
            <person name="Atanasova N."/>
            <person name="Osterlund E."/>
            <person name="Oksanen H.M."/>
            <person name="Bamford D.H."/>
            <person name="Hatfull G.F."/>
            <person name="Roine E."/>
            <person name="Hendrix R.W."/>
        </authorList>
    </citation>
    <scope>NUCLEOTIDE SEQUENCE [LARGE SCALE GENOMIC DNA]</scope>
</reference>
<keyword evidence="3" id="KW-1185">Reference proteome</keyword>
<feature type="compositionally biased region" description="Basic and acidic residues" evidence="1">
    <location>
        <begin position="32"/>
        <end position="49"/>
    </location>
</feature>
<feature type="region of interest" description="Disordered" evidence="1">
    <location>
        <begin position="1"/>
        <end position="49"/>
    </location>
</feature>
<organism evidence="2 3">
    <name type="scientific">Halorubrum tailed virus 4</name>
    <dbReference type="NCBI Taxonomy" id="1273752"/>
    <lineage>
        <taxon>Viruses</taxon>
        <taxon>Duplodnaviria</taxon>
        <taxon>Heunggongvirae</taxon>
        <taxon>Uroviricota</taxon>
        <taxon>Caudoviricetes</taxon>
        <taxon>Kirjokansivirales</taxon>
        <taxon>Haloferuviridae</taxon>
        <taxon>Saldibavirus</taxon>
        <taxon>Saldibavirus natrii</taxon>
        <taxon>Saldibavirus HRTV4</taxon>
    </lineage>
</organism>
<dbReference type="Proteomes" id="UP000202022">
    <property type="component" value="Segment"/>
</dbReference>
<protein>
    <submittedName>
        <fullName evidence="2">Uncharacterized protein</fullName>
    </submittedName>
</protein>
<sequence length="168" mass="18983">MGMGDDDADLCGAPTSKGGECQNAAESCPWHNVDETPDGGRKTGLEKDPDLIDRVADRLAAKDTVAEACAEIPGITEDQYYAWRRRADEDGDLFAKFRKETTRARKGAGRQDRAELKENLREQGDTRTWYKLHMKQYGDQYGDDEMDMREDSAIEVESEVVTWEVQNK</sequence>
<evidence type="ECO:0000256" key="1">
    <source>
        <dbReference type="SAM" id="MobiDB-lite"/>
    </source>
</evidence>
<evidence type="ECO:0000313" key="3">
    <source>
        <dbReference type="Proteomes" id="UP000202022"/>
    </source>
</evidence>
<evidence type="ECO:0000313" key="2">
    <source>
        <dbReference type="EMBL" id="AGM11114.1"/>
    </source>
</evidence>
<dbReference type="RefSeq" id="YP_008059509.1">
    <property type="nucleotide sequence ID" value="NC_021329.1"/>
</dbReference>
<dbReference type="KEGG" id="vg:16194361"/>
<dbReference type="EMBL" id="KC292023">
    <property type="protein sequence ID" value="AGM11114.1"/>
    <property type="molecule type" value="Genomic_DNA"/>
</dbReference>
<proteinExistence type="predicted"/>
<accession>R4T618</accession>
<gene>
    <name evidence="2" type="primary">20</name>
    <name evidence="2" type="ORF">HRTV4_20</name>
</gene>
<name>R4T618_9CAUD</name>